<sequence>MGFVAFFSLNKSATNDTRAMSKGISTLVDKSELRFVTSILFTPKVNAASPAPSKIIPLQSILETTLVVFAGKILKL</sequence>
<comment type="caution">
    <text evidence="1">The sequence shown here is derived from an EMBL/GenBank/DDBJ whole genome shotgun (WGS) entry which is preliminary data.</text>
</comment>
<proteinExistence type="predicted"/>
<protein>
    <submittedName>
        <fullName evidence="1">Uncharacterized protein</fullName>
    </submittedName>
</protein>
<dbReference type="AlphaFoldDB" id="A0A645JBC6"/>
<name>A0A645JBC6_9ZZZZ</name>
<reference evidence="1" key="1">
    <citation type="submission" date="2019-08" db="EMBL/GenBank/DDBJ databases">
        <authorList>
            <person name="Kucharzyk K."/>
            <person name="Murdoch R.W."/>
            <person name="Higgins S."/>
            <person name="Loffler F."/>
        </authorList>
    </citation>
    <scope>NUCLEOTIDE SEQUENCE</scope>
</reference>
<gene>
    <name evidence="1" type="ORF">SDC9_208749</name>
</gene>
<dbReference type="EMBL" id="VSSQ01137047">
    <property type="protein sequence ID" value="MPN61015.1"/>
    <property type="molecule type" value="Genomic_DNA"/>
</dbReference>
<organism evidence="1">
    <name type="scientific">bioreactor metagenome</name>
    <dbReference type="NCBI Taxonomy" id="1076179"/>
    <lineage>
        <taxon>unclassified sequences</taxon>
        <taxon>metagenomes</taxon>
        <taxon>ecological metagenomes</taxon>
    </lineage>
</organism>
<evidence type="ECO:0000313" key="1">
    <source>
        <dbReference type="EMBL" id="MPN61015.1"/>
    </source>
</evidence>
<accession>A0A645JBC6</accession>